<accession>A0A4U5MS22</accession>
<reference evidence="2 3" key="2">
    <citation type="journal article" date="2019" name="G3 (Bethesda)">
        <title>Hybrid Assembly of the Genome of the Entomopathogenic Nematode Steinernema carpocapsae Identifies the X-Chromosome.</title>
        <authorList>
            <person name="Serra L."/>
            <person name="Macchietto M."/>
            <person name="Macias-Munoz A."/>
            <person name="McGill C.J."/>
            <person name="Rodriguez I.M."/>
            <person name="Rodriguez B."/>
            <person name="Murad R."/>
            <person name="Mortazavi A."/>
        </authorList>
    </citation>
    <scope>NUCLEOTIDE SEQUENCE [LARGE SCALE GENOMIC DNA]</scope>
    <source>
        <strain evidence="2 3">ALL</strain>
    </source>
</reference>
<name>A0A4U5MS22_STECR</name>
<sequence length="112" mass="13057">MAAILSVLLFVSLAFTNSDWKESQALVLRRIIPTLERILDPIGREFHTNSENVLLSKVLYRVIQDKSKFRILELTHIGRFTELFLALQVQNNEELRSIQLYGKTWTTDIIVR</sequence>
<organism evidence="2 3">
    <name type="scientific">Steinernema carpocapsae</name>
    <name type="common">Entomopathogenic nematode</name>
    <dbReference type="NCBI Taxonomy" id="34508"/>
    <lineage>
        <taxon>Eukaryota</taxon>
        <taxon>Metazoa</taxon>
        <taxon>Ecdysozoa</taxon>
        <taxon>Nematoda</taxon>
        <taxon>Chromadorea</taxon>
        <taxon>Rhabditida</taxon>
        <taxon>Tylenchina</taxon>
        <taxon>Panagrolaimomorpha</taxon>
        <taxon>Strongyloidoidea</taxon>
        <taxon>Steinernematidae</taxon>
        <taxon>Steinernema</taxon>
    </lineage>
</organism>
<keyword evidence="1" id="KW-0732">Signal</keyword>
<reference evidence="2 3" key="1">
    <citation type="journal article" date="2015" name="Genome Biol.">
        <title>Comparative genomics of Steinernema reveals deeply conserved gene regulatory networks.</title>
        <authorList>
            <person name="Dillman A.R."/>
            <person name="Macchietto M."/>
            <person name="Porter C.F."/>
            <person name="Rogers A."/>
            <person name="Williams B."/>
            <person name="Antoshechkin I."/>
            <person name="Lee M.M."/>
            <person name="Goodwin Z."/>
            <person name="Lu X."/>
            <person name="Lewis E.E."/>
            <person name="Goodrich-Blair H."/>
            <person name="Stock S.P."/>
            <person name="Adams B.J."/>
            <person name="Sternberg P.W."/>
            <person name="Mortazavi A."/>
        </authorList>
    </citation>
    <scope>NUCLEOTIDE SEQUENCE [LARGE SCALE GENOMIC DNA]</scope>
    <source>
        <strain evidence="2 3">ALL</strain>
    </source>
</reference>
<dbReference type="Proteomes" id="UP000298663">
    <property type="component" value="Unassembled WGS sequence"/>
</dbReference>
<protein>
    <submittedName>
        <fullName evidence="2">Uncharacterized protein</fullName>
    </submittedName>
</protein>
<dbReference type="EMBL" id="AZBU02000006">
    <property type="protein sequence ID" value="TKR72302.1"/>
    <property type="molecule type" value="Genomic_DNA"/>
</dbReference>
<dbReference type="AlphaFoldDB" id="A0A4U5MS22"/>
<evidence type="ECO:0000313" key="2">
    <source>
        <dbReference type="EMBL" id="TKR72302.1"/>
    </source>
</evidence>
<evidence type="ECO:0000313" key="3">
    <source>
        <dbReference type="Proteomes" id="UP000298663"/>
    </source>
</evidence>
<feature type="signal peptide" evidence="1">
    <location>
        <begin position="1"/>
        <end position="18"/>
    </location>
</feature>
<keyword evidence="3" id="KW-1185">Reference proteome</keyword>
<comment type="caution">
    <text evidence="2">The sequence shown here is derived from an EMBL/GenBank/DDBJ whole genome shotgun (WGS) entry which is preliminary data.</text>
</comment>
<evidence type="ECO:0000256" key="1">
    <source>
        <dbReference type="SAM" id="SignalP"/>
    </source>
</evidence>
<feature type="chain" id="PRO_5020330904" evidence="1">
    <location>
        <begin position="19"/>
        <end position="112"/>
    </location>
</feature>
<gene>
    <name evidence="2" type="ORF">L596_019773</name>
</gene>
<proteinExistence type="predicted"/>